<dbReference type="PANTHER" id="PTHR28075:SF3">
    <property type="entry name" value="DUF1748-DOMAIN-CONTAINING PROTEIN"/>
    <property type="match status" value="1"/>
</dbReference>
<evidence type="ECO:0000313" key="1">
    <source>
        <dbReference type="EMBL" id="KDN52325.1"/>
    </source>
</evidence>
<protein>
    <submittedName>
        <fullName evidence="1">DUF1748-domain-containing protein</fullName>
    </submittedName>
</protein>
<dbReference type="EMBL" id="JMSN01000011">
    <property type="protein sequence ID" value="KDN52325.1"/>
    <property type="molecule type" value="Genomic_DNA"/>
</dbReference>
<dbReference type="PANTHER" id="PTHR28075">
    <property type="entry name" value="CHROMOSOME 16, WHOLE GENOME SHOTGUN SEQUENCE"/>
    <property type="match status" value="1"/>
</dbReference>
<keyword evidence="2" id="KW-1185">Reference proteome</keyword>
<dbReference type="GO" id="GO:0005737">
    <property type="term" value="C:cytoplasm"/>
    <property type="evidence" value="ECO:0007669"/>
    <property type="project" value="TreeGrafter"/>
</dbReference>
<comment type="caution">
    <text evidence="1">The sequence shown here is derived from an EMBL/GenBank/DDBJ whole genome shotgun (WGS) entry which is preliminary data.</text>
</comment>
<reference evidence="1 2" key="1">
    <citation type="submission" date="2014-05" db="EMBL/GenBank/DDBJ databases">
        <title>Draft genome sequence of a rare smut relative, Tilletiaria anomala UBC 951.</title>
        <authorList>
            <consortium name="DOE Joint Genome Institute"/>
            <person name="Toome M."/>
            <person name="Kuo A."/>
            <person name="Henrissat B."/>
            <person name="Lipzen A."/>
            <person name="Tritt A."/>
            <person name="Yoshinaga Y."/>
            <person name="Zane M."/>
            <person name="Barry K."/>
            <person name="Grigoriev I.V."/>
            <person name="Spatafora J.W."/>
            <person name="Aimea M.C."/>
        </authorList>
    </citation>
    <scope>NUCLEOTIDE SEQUENCE [LARGE SCALE GENOMIC DNA]</scope>
    <source>
        <strain evidence="1 2">UBC 951</strain>
    </source>
</reference>
<dbReference type="OMA" id="MIQGTVV"/>
<dbReference type="Pfam" id="PF08520">
    <property type="entry name" value="Mitofissin"/>
    <property type="match status" value="1"/>
</dbReference>
<gene>
    <name evidence="1" type="ORF">K437DRAFT_243785</name>
</gene>
<dbReference type="InParanoid" id="A0A066WNZ4"/>
<dbReference type="STRING" id="1037660.A0A066WNZ4"/>
<dbReference type="OrthoDB" id="16824at2759"/>
<sequence length="84" mass="8747">MLGRLMHYGIDALLIASVAAGIKRSTGLQPDLSQISDPTAKGIAEKYFGLGELVFDSSIAAARASRYFVRSYVGTTAAGVGPQA</sequence>
<organism evidence="1 2">
    <name type="scientific">Tilletiaria anomala (strain ATCC 24038 / CBS 436.72 / UBC 951)</name>
    <dbReference type="NCBI Taxonomy" id="1037660"/>
    <lineage>
        <taxon>Eukaryota</taxon>
        <taxon>Fungi</taxon>
        <taxon>Dikarya</taxon>
        <taxon>Basidiomycota</taxon>
        <taxon>Ustilaginomycotina</taxon>
        <taxon>Exobasidiomycetes</taxon>
        <taxon>Georgefischeriales</taxon>
        <taxon>Tilletiariaceae</taxon>
        <taxon>Tilletiaria</taxon>
    </lineage>
</organism>
<dbReference type="GeneID" id="25263122"/>
<dbReference type="RefSeq" id="XP_013245180.1">
    <property type="nucleotide sequence ID" value="XM_013389726.1"/>
</dbReference>
<dbReference type="HOGENOM" id="CLU_151392_1_1_1"/>
<name>A0A066WNZ4_TILAU</name>
<proteinExistence type="predicted"/>
<accession>A0A066WNZ4</accession>
<dbReference type="InterPro" id="IPR013726">
    <property type="entry name" value="Mitofissin"/>
</dbReference>
<dbReference type="Proteomes" id="UP000027361">
    <property type="component" value="Unassembled WGS sequence"/>
</dbReference>
<dbReference type="AlphaFoldDB" id="A0A066WNZ4"/>
<evidence type="ECO:0000313" key="2">
    <source>
        <dbReference type="Proteomes" id="UP000027361"/>
    </source>
</evidence>